<proteinExistence type="inferred from homology"/>
<protein>
    <submittedName>
        <fullName evidence="3">Type II toxin-antitoxin system PemK/MazF family toxin</fullName>
    </submittedName>
</protein>
<comment type="caution">
    <text evidence="3">The sequence shown here is derived from an EMBL/GenBank/DDBJ whole genome shotgun (WGS) entry which is preliminary data.</text>
</comment>
<evidence type="ECO:0000256" key="1">
    <source>
        <dbReference type="ARBA" id="ARBA00007521"/>
    </source>
</evidence>
<dbReference type="AlphaFoldDB" id="A0A415LH43"/>
<dbReference type="EMBL" id="QROT01000001">
    <property type="protein sequence ID" value="RHL47878.1"/>
    <property type="molecule type" value="Genomic_DNA"/>
</dbReference>
<evidence type="ECO:0000256" key="2">
    <source>
        <dbReference type="ARBA" id="ARBA00022649"/>
    </source>
</evidence>
<organism evidence="3 4">
    <name type="scientific">Eubacterium ventriosum</name>
    <dbReference type="NCBI Taxonomy" id="39496"/>
    <lineage>
        <taxon>Bacteria</taxon>
        <taxon>Bacillati</taxon>
        <taxon>Bacillota</taxon>
        <taxon>Clostridia</taxon>
        <taxon>Eubacteriales</taxon>
        <taxon>Eubacteriaceae</taxon>
        <taxon>Eubacterium</taxon>
    </lineage>
</organism>
<dbReference type="Gene3D" id="2.30.30.110">
    <property type="match status" value="1"/>
</dbReference>
<dbReference type="SUPFAM" id="SSF50118">
    <property type="entry name" value="Cell growth inhibitor/plasmid maintenance toxic component"/>
    <property type="match status" value="1"/>
</dbReference>
<dbReference type="InterPro" id="IPR003477">
    <property type="entry name" value="PemK-like"/>
</dbReference>
<evidence type="ECO:0000313" key="3">
    <source>
        <dbReference type="EMBL" id="RHL47878.1"/>
    </source>
</evidence>
<reference evidence="3 4" key="1">
    <citation type="submission" date="2018-08" db="EMBL/GenBank/DDBJ databases">
        <title>A genome reference for cultivated species of the human gut microbiota.</title>
        <authorList>
            <person name="Zou Y."/>
            <person name="Xue W."/>
            <person name="Luo G."/>
        </authorList>
    </citation>
    <scope>NUCLEOTIDE SEQUENCE [LARGE SCALE GENOMIC DNA]</scope>
    <source>
        <strain evidence="3 4">AF37-4</strain>
    </source>
</reference>
<sequence length="128" mass="14827">MEEKKMKPIFRGDVIYADLGQHVHSTVQSGVRPCVVVSNNTRNKYADRINVCPCTTKDRKKDIFGRIKIMPKDVMGYLEKSSWILIDQITTIDKKKIISKTGHVRRESEIMEEIDFTIRKQLGIECNE</sequence>
<dbReference type="Proteomes" id="UP000283314">
    <property type="component" value="Unassembled WGS sequence"/>
</dbReference>
<dbReference type="GeneID" id="66465636"/>
<dbReference type="PANTHER" id="PTHR33988:SF2">
    <property type="entry name" value="ENDORIBONUCLEASE MAZF"/>
    <property type="match status" value="1"/>
</dbReference>
<dbReference type="GO" id="GO:0004521">
    <property type="term" value="F:RNA endonuclease activity"/>
    <property type="evidence" value="ECO:0007669"/>
    <property type="project" value="TreeGrafter"/>
</dbReference>
<dbReference type="GO" id="GO:0003677">
    <property type="term" value="F:DNA binding"/>
    <property type="evidence" value="ECO:0007669"/>
    <property type="project" value="InterPro"/>
</dbReference>
<dbReference type="GO" id="GO:0006402">
    <property type="term" value="P:mRNA catabolic process"/>
    <property type="evidence" value="ECO:0007669"/>
    <property type="project" value="TreeGrafter"/>
</dbReference>
<name>A0A415LH43_9FIRM</name>
<evidence type="ECO:0000313" key="4">
    <source>
        <dbReference type="Proteomes" id="UP000283314"/>
    </source>
</evidence>
<dbReference type="GO" id="GO:0016075">
    <property type="term" value="P:rRNA catabolic process"/>
    <property type="evidence" value="ECO:0007669"/>
    <property type="project" value="TreeGrafter"/>
</dbReference>
<gene>
    <name evidence="3" type="ORF">DW018_00115</name>
</gene>
<dbReference type="InterPro" id="IPR011067">
    <property type="entry name" value="Plasmid_toxin/cell-grow_inhib"/>
</dbReference>
<dbReference type="PANTHER" id="PTHR33988">
    <property type="entry name" value="ENDORIBONUCLEASE MAZF-RELATED"/>
    <property type="match status" value="1"/>
</dbReference>
<accession>A0A415LH43</accession>
<keyword evidence="2" id="KW-1277">Toxin-antitoxin system</keyword>
<dbReference type="Pfam" id="PF02452">
    <property type="entry name" value="PemK_toxin"/>
    <property type="match status" value="1"/>
</dbReference>
<dbReference type="RefSeq" id="WP_118379033.1">
    <property type="nucleotide sequence ID" value="NZ_CABJDQ010000001.1"/>
</dbReference>
<comment type="similarity">
    <text evidence="1">Belongs to the PemK/MazF family.</text>
</comment>